<keyword evidence="3" id="KW-1185">Reference proteome</keyword>
<reference evidence="2 3" key="1">
    <citation type="submission" date="2018-01" db="EMBL/GenBank/DDBJ databases">
        <title>Whole genome analyses suggest that Burkholderia sensu lato contains two further novel genera in the rhizoxinica-symbiotica group Mycetohabitans gen. nov., and Trinickia gen. nov.: implications for the evolution of diazotrophy and nodulation in the Burkholderiaceae.</title>
        <authorList>
            <person name="Estrada-de los Santos P."/>
            <person name="Palmer M."/>
            <person name="Chavez-Ramirez B."/>
            <person name="Beukes C."/>
            <person name="Steenkamp E.T."/>
            <person name="Hirsch A.M."/>
            <person name="Manyaka P."/>
            <person name="Maluk M."/>
            <person name="Lafos M."/>
            <person name="Crook M."/>
            <person name="Gross E."/>
            <person name="Simon M.F."/>
            <person name="Bueno dos Reis Junior F."/>
            <person name="Poole P.S."/>
            <person name="Venter S.N."/>
            <person name="James E.K."/>
        </authorList>
    </citation>
    <scope>NUCLEOTIDE SEQUENCE [LARGE SCALE GENOMIC DNA]</scope>
    <source>
        <strain evidence="2 3">GIMN1.004</strain>
    </source>
</reference>
<proteinExistence type="predicted"/>
<gene>
    <name evidence="2" type="ORF">C0Z18_26750</name>
</gene>
<feature type="chain" id="PRO_5014724483" evidence="1">
    <location>
        <begin position="36"/>
        <end position="215"/>
    </location>
</feature>
<dbReference type="EMBL" id="PNYA01000030">
    <property type="protein sequence ID" value="PMS15615.1"/>
    <property type="molecule type" value="Genomic_DNA"/>
</dbReference>
<name>A0A2N7VEP4_9BURK</name>
<accession>A0A2N7VEP4</accession>
<keyword evidence="1" id="KW-0732">Signal</keyword>
<dbReference type="OrthoDB" id="8908892at2"/>
<sequence length="215" mass="22947">MAAYIVAWSRCATKMLLHGLVAVGALLASASPAHADGWGCQVMLCLSDPRGPETERACVPPIEKLWDALSHGHPFPTCDVMKSWNSLPNDIRNAIPADVLKSVQSTTISGGNAGASGSYCPYDLMYYDSRNGPACRARSVIQVKVDGQTFTRVWWGISGGLIGGSSSQTEYFGAGSSTPFYDPAQSAKRWVDDFESNCNETNDAACLSFGNGSNH</sequence>
<dbReference type="RefSeq" id="WP_102648454.1">
    <property type="nucleotide sequence ID" value="NZ_PNYA01000030.1"/>
</dbReference>
<organism evidence="2 3">
    <name type="scientific">Trinickia dabaoshanensis</name>
    <dbReference type="NCBI Taxonomy" id="564714"/>
    <lineage>
        <taxon>Bacteria</taxon>
        <taxon>Pseudomonadati</taxon>
        <taxon>Pseudomonadota</taxon>
        <taxon>Betaproteobacteria</taxon>
        <taxon>Burkholderiales</taxon>
        <taxon>Burkholderiaceae</taxon>
        <taxon>Trinickia</taxon>
    </lineage>
</organism>
<dbReference type="Proteomes" id="UP000235616">
    <property type="component" value="Unassembled WGS sequence"/>
</dbReference>
<protein>
    <submittedName>
        <fullName evidence="2">Uncharacterized protein</fullName>
    </submittedName>
</protein>
<evidence type="ECO:0000256" key="1">
    <source>
        <dbReference type="SAM" id="SignalP"/>
    </source>
</evidence>
<evidence type="ECO:0000313" key="3">
    <source>
        <dbReference type="Proteomes" id="UP000235616"/>
    </source>
</evidence>
<comment type="caution">
    <text evidence="2">The sequence shown here is derived from an EMBL/GenBank/DDBJ whole genome shotgun (WGS) entry which is preliminary data.</text>
</comment>
<feature type="signal peptide" evidence="1">
    <location>
        <begin position="1"/>
        <end position="35"/>
    </location>
</feature>
<evidence type="ECO:0000313" key="2">
    <source>
        <dbReference type="EMBL" id="PMS15615.1"/>
    </source>
</evidence>
<dbReference type="AlphaFoldDB" id="A0A2N7VEP4"/>